<protein>
    <submittedName>
        <fullName evidence="1">Uncharacterized protein</fullName>
    </submittedName>
</protein>
<proteinExistence type="predicted"/>
<accession>A0A061R3V7</accession>
<sequence>MKLVATVYSMNSELSESRETYGTAVLGNLAGVEGALRKHLGHLILRSLSHIGPPSCVGRPYCRVTLSSQFQTAFTSRDLMLLTKK</sequence>
<dbReference type="AlphaFoldDB" id="A0A061R3V7"/>
<dbReference type="EMBL" id="GBEZ01018895">
    <property type="protein sequence ID" value="JAC67592.1"/>
    <property type="molecule type" value="Transcribed_RNA"/>
</dbReference>
<reference evidence="1" key="1">
    <citation type="submission" date="2014-05" db="EMBL/GenBank/DDBJ databases">
        <title>The transcriptome of the halophilic microalga Tetraselmis sp. GSL018 isolated from the Great Salt Lake, Utah.</title>
        <authorList>
            <person name="Jinkerson R.E."/>
            <person name="D'Adamo S."/>
            <person name="Posewitz M.C."/>
        </authorList>
    </citation>
    <scope>NUCLEOTIDE SEQUENCE</scope>
    <source>
        <strain evidence="1">GSL018</strain>
    </source>
</reference>
<evidence type="ECO:0000313" key="1">
    <source>
        <dbReference type="EMBL" id="JAC67592.1"/>
    </source>
</evidence>
<name>A0A061R3V7_9CHLO</name>
<organism evidence="1">
    <name type="scientific">Tetraselmis sp. GSL018</name>
    <dbReference type="NCBI Taxonomy" id="582737"/>
    <lineage>
        <taxon>Eukaryota</taxon>
        <taxon>Viridiplantae</taxon>
        <taxon>Chlorophyta</taxon>
        <taxon>core chlorophytes</taxon>
        <taxon>Chlorodendrophyceae</taxon>
        <taxon>Chlorodendrales</taxon>
        <taxon>Chlorodendraceae</taxon>
        <taxon>Tetraselmis</taxon>
    </lineage>
</organism>
<gene>
    <name evidence="1" type="ORF">TSPGSL018_10746</name>
</gene>